<sequence>MFRVAFETAKLVRNPMESEIAQGRRTLYDSWIHYFPSVFDFLPDCPEMTPPTGSSDHAAFLNFIGVPIIDFTYRNASWREYPLYHTLYETPFLNEHIFDHNRMSVHRAVGEYWALLAKAFADADVLPVNVTVYAQAIALNYVPKLKKDLQALAKEFHEAKAAIKQVELLARDAQVRVSSEELLFSRRPSHHTEPFDTTGIPLSPPSTADSWPWIAAS</sequence>
<reference evidence="3" key="1">
    <citation type="submission" date="2016-11" db="UniProtKB">
        <authorList>
            <consortium name="WormBaseParasite"/>
        </authorList>
    </citation>
    <scope>IDENTIFICATION</scope>
</reference>
<proteinExistence type="predicted"/>
<dbReference type="AlphaFoldDB" id="A0A1I8AML9"/>
<dbReference type="PANTHER" id="PTHR10404">
    <property type="entry name" value="N-ACETYLATED-ALPHA-LINKED ACIDIC DIPEPTIDASE"/>
    <property type="match status" value="1"/>
</dbReference>
<evidence type="ECO:0000313" key="2">
    <source>
        <dbReference type="Proteomes" id="UP000095287"/>
    </source>
</evidence>
<dbReference type="PANTHER" id="PTHR10404:SF77">
    <property type="entry name" value="GLUTAMATE CARBOXYPEPTIDASE 2 HOMOLOG"/>
    <property type="match status" value="1"/>
</dbReference>
<dbReference type="SUPFAM" id="SSF53187">
    <property type="entry name" value="Zn-dependent exopeptidases"/>
    <property type="match status" value="1"/>
</dbReference>
<evidence type="ECO:0000313" key="3">
    <source>
        <dbReference type="WBParaSite" id="L893_g7284.t1"/>
    </source>
</evidence>
<dbReference type="InterPro" id="IPR039373">
    <property type="entry name" value="Peptidase_M28B"/>
</dbReference>
<dbReference type="WBParaSite" id="L893_g7284.t1">
    <property type="protein sequence ID" value="L893_g7284.t1"/>
    <property type="gene ID" value="L893_g7284"/>
</dbReference>
<keyword evidence="2" id="KW-1185">Reference proteome</keyword>
<feature type="region of interest" description="Disordered" evidence="1">
    <location>
        <begin position="188"/>
        <end position="209"/>
    </location>
</feature>
<evidence type="ECO:0000256" key="1">
    <source>
        <dbReference type="SAM" id="MobiDB-lite"/>
    </source>
</evidence>
<name>A0A1I8AML9_9BILA</name>
<organism evidence="2 3">
    <name type="scientific">Steinernema glaseri</name>
    <dbReference type="NCBI Taxonomy" id="37863"/>
    <lineage>
        <taxon>Eukaryota</taxon>
        <taxon>Metazoa</taxon>
        <taxon>Ecdysozoa</taxon>
        <taxon>Nematoda</taxon>
        <taxon>Chromadorea</taxon>
        <taxon>Rhabditida</taxon>
        <taxon>Tylenchina</taxon>
        <taxon>Panagrolaimomorpha</taxon>
        <taxon>Strongyloidoidea</taxon>
        <taxon>Steinernematidae</taxon>
        <taxon>Steinernema</taxon>
    </lineage>
</organism>
<protein>
    <submittedName>
        <fullName evidence="3">Exostosin domain-containing protein</fullName>
    </submittedName>
</protein>
<dbReference type="Gene3D" id="3.40.630.10">
    <property type="entry name" value="Zn peptidases"/>
    <property type="match status" value="1"/>
</dbReference>
<dbReference type="Proteomes" id="UP000095287">
    <property type="component" value="Unplaced"/>
</dbReference>
<dbReference type="GO" id="GO:0004180">
    <property type="term" value="F:carboxypeptidase activity"/>
    <property type="evidence" value="ECO:0007669"/>
    <property type="project" value="TreeGrafter"/>
</dbReference>
<accession>A0A1I8AML9</accession>